<dbReference type="EMBL" id="MF417898">
    <property type="protein sequence ID" value="ASN69889.1"/>
    <property type="molecule type" value="Genomic_DNA"/>
</dbReference>
<evidence type="ECO:0000313" key="5">
    <source>
        <dbReference type="EMBL" id="ASN70744.1"/>
    </source>
</evidence>
<evidence type="ECO:0000313" key="3">
    <source>
        <dbReference type="EMBL" id="ASN70672.1"/>
    </source>
</evidence>
<organism evidence="3">
    <name type="scientific">uncultured Caudovirales phage</name>
    <dbReference type="NCBI Taxonomy" id="2100421"/>
    <lineage>
        <taxon>Viruses</taxon>
        <taxon>Duplodnaviria</taxon>
        <taxon>Heunggongvirae</taxon>
        <taxon>Uroviricota</taxon>
        <taxon>Caudoviricetes</taxon>
        <taxon>Peduoviridae</taxon>
        <taxon>Maltschvirus</taxon>
        <taxon>Maltschvirus maltsch</taxon>
    </lineage>
</organism>
<dbReference type="EMBL" id="MF417920">
    <property type="protein sequence ID" value="ASN71160.1"/>
    <property type="molecule type" value="Genomic_DNA"/>
</dbReference>
<protein>
    <submittedName>
        <fullName evidence="3">Uncharacterized protein</fullName>
    </submittedName>
</protein>
<evidence type="ECO:0000313" key="9">
    <source>
        <dbReference type="EMBL" id="ASN70993.1"/>
    </source>
</evidence>
<evidence type="ECO:0000313" key="8">
    <source>
        <dbReference type="EMBL" id="ASN70899.1"/>
    </source>
</evidence>
<gene>
    <name evidence="5" type="ORF">10AX4_8</name>
    <name evidence="11" type="ORF">10F8_16</name>
    <name evidence="3" type="ORF">2AX5_42</name>
    <name evidence="1" type="ORF">3S18_40</name>
    <name evidence="2" type="ORF">7AX6_2</name>
    <name evidence="10" type="ORF">7F17_38</name>
    <name evidence="9" type="ORF">7S13_52</name>
    <name evidence="8" type="ORF">8AX8_11</name>
    <name evidence="12" type="ORF">8F9_13</name>
    <name evidence="7" type="ORF">8S2_3</name>
    <name evidence="4" type="ORF">9AX3_13</name>
    <name evidence="6" type="ORF">9S2_47</name>
</gene>
<dbReference type="EMBL" id="MF417918">
    <property type="protein sequence ID" value="ASN71080.1"/>
    <property type="molecule type" value="Genomic_DNA"/>
</dbReference>
<evidence type="ECO:0000313" key="4">
    <source>
        <dbReference type="EMBL" id="ASN70696.1"/>
    </source>
</evidence>
<name>A0A2H4J600_9CAUD</name>
<dbReference type="EMBL" id="MF417915">
    <property type="protein sequence ID" value="ASN70899.1"/>
    <property type="molecule type" value="Genomic_DNA"/>
</dbReference>
<sequence>MSRHAKDFEARKASAMETARWLLPELHRAIDRGLDKVELSVQDVKEVLAYLEATAQREKVEFAGKHLGFADPEMMRSLMTRDRASAPVLFKKTPKYCIEVFYVDLPLNAIQLEKRQQRLIASA</sequence>
<dbReference type="EMBL" id="MF417912">
    <property type="protein sequence ID" value="ASN70744.1"/>
    <property type="molecule type" value="Genomic_DNA"/>
</dbReference>
<dbReference type="EMBL" id="MF417916">
    <property type="protein sequence ID" value="ASN70993.1"/>
    <property type="molecule type" value="Genomic_DNA"/>
</dbReference>
<dbReference type="EMBL" id="MF417911">
    <property type="protein sequence ID" value="ASN70696.1"/>
    <property type="molecule type" value="Genomic_DNA"/>
</dbReference>
<proteinExistence type="predicted"/>
<dbReference type="EMBL" id="MF417968">
    <property type="protein sequence ID" value="ASN72699.1"/>
    <property type="molecule type" value="Genomic_DNA"/>
</dbReference>
<evidence type="ECO:0000313" key="10">
    <source>
        <dbReference type="EMBL" id="ASN71080.1"/>
    </source>
</evidence>
<evidence type="ECO:0000313" key="11">
    <source>
        <dbReference type="EMBL" id="ASN71160.1"/>
    </source>
</evidence>
<dbReference type="EMBL" id="MF417914">
    <property type="protein sequence ID" value="ASN70839.1"/>
    <property type="molecule type" value="Genomic_DNA"/>
</dbReference>
<evidence type="ECO:0000313" key="1">
    <source>
        <dbReference type="EMBL" id="ASN69810.1"/>
    </source>
</evidence>
<evidence type="ECO:0000313" key="2">
    <source>
        <dbReference type="EMBL" id="ASN69889.1"/>
    </source>
</evidence>
<evidence type="ECO:0000313" key="6">
    <source>
        <dbReference type="EMBL" id="ASN70833.1"/>
    </source>
</evidence>
<reference evidence="3" key="1">
    <citation type="submission" date="2017-06" db="EMBL/GenBank/DDBJ databases">
        <title>Novel phages from South African skin metaviromes.</title>
        <authorList>
            <person name="van Zyl L.J."/>
            <person name="Abrahams Y."/>
            <person name="Stander E.A."/>
            <person name="Kirby B.M."/>
            <person name="Clavaud C."/>
            <person name="Farcet C."/>
            <person name="Breton L."/>
            <person name="Trindade M.I."/>
        </authorList>
    </citation>
    <scope>NUCLEOTIDE SEQUENCE</scope>
</reference>
<dbReference type="EMBL" id="MF417910">
    <property type="protein sequence ID" value="ASN70672.1"/>
    <property type="molecule type" value="Genomic_DNA"/>
</dbReference>
<accession>A0A2H4J600</accession>
<evidence type="ECO:0000313" key="7">
    <source>
        <dbReference type="EMBL" id="ASN70839.1"/>
    </source>
</evidence>
<evidence type="ECO:0000313" key="12">
    <source>
        <dbReference type="EMBL" id="ASN72699.1"/>
    </source>
</evidence>
<dbReference type="EMBL" id="MF417913">
    <property type="protein sequence ID" value="ASN70833.1"/>
    <property type="molecule type" value="Genomic_DNA"/>
</dbReference>
<dbReference type="EMBL" id="MF417896">
    <property type="protein sequence ID" value="ASN69810.1"/>
    <property type="molecule type" value="Genomic_DNA"/>
</dbReference>